<protein>
    <submittedName>
        <fullName evidence="9">Pre-mRNA-splicing factor CWC21</fullName>
    </submittedName>
</protein>
<dbReference type="STRING" id="1331196.A0A1B9IKW7"/>
<comment type="similarity">
    <text evidence="2">Belongs to the CWC21 family.</text>
</comment>
<evidence type="ECO:0000313" key="9">
    <source>
        <dbReference type="EMBL" id="OCF56041.1"/>
    </source>
</evidence>
<dbReference type="EMBL" id="KI669465">
    <property type="protein sequence ID" value="OCF56041.1"/>
    <property type="molecule type" value="Genomic_DNA"/>
</dbReference>
<organism evidence="9 10">
    <name type="scientific">Kwoniella mangroviensis CBS 10435</name>
    <dbReference type="NCBI Taxonomy" id="1331196"/>
    <lineage>
        <taxon>Eukaryota</taxon>
        <taxon>Fungi</taxon>
        <taxon>Dikarya</taxon>
        <taxon>Basidiomycota</taxon>
        <taxon>Agaricomycotina</taxon>
        <taxon>Tremellomycetes</taxon>
        <taxon>Tremellales</taxon>
        <taxon>Cryptococcaceae</taxon>
        <taxon>Kwoniella</taxon>
    </lineage>
</organism>
<keyword evidence="3" id="KW-0507">mRNA processing</keyword>
<dbReference type="InterPro" id="IPR013170">
    <property type="entry name" value="mRNA_splic_Cwf21_dom"/>
</dbReference>
<feature type="compositionally biased region" description="Basic and acidic residues" evidence="7">
    <location>
        <begin position="372"/>
        <end position="382"/>
    </location>
</feature>
<evidence type="ECO:0000256" key="2">
    <source>
        <dbReference type="ARBA" id="ARBA00005954"/>
    </source>
</evidence>
<dbReference type="OrthoDB" id="10267305at2759"/>
<evidence type="ECO:0000256" key="6">
    <source>
        <dbReference type="ARBA" id="ARBA00023242"/>
    </source>
</evidence>
<proteinExistence type="inferred from homology"/>
<dbReference type="SMART" id="SM01115">
    <property type="entry name" value="cwf21"/>
    <property type="match status" value="1"/>
</dbReference>
<dbReference type="GO" id="GO:0005681">
    <property type="term" value="C:spliceosomal complex"/>
    <property type="evidence" value="ECO:0007669"/>
    <property type="project" value="UniProtKB-KW"/>
</dbReference>
<keyword evidence="4" id="KW-0747">Spliceosome</keyword>
<feature type="region of interest" description="Disordered" evidence="7">
    <location>
        <begin position="141"/>
        <end position="382"/>
    </location>
</feature>
<evidence type="ECO:0000259" key="8">
    <source>
        <dbReference type="SMART" id="SM01115"/>
    </source>
</evidence>
<feature type="compositionally biased region" description="Polar residues" evidence="7">
    <location>
        <begin position="12"/>
        <end position="23"/>
    </location>
</feature>
<feature type="domain" description="CWF21" evidence="8">
    <location>
        <begin position="62"/>
        <end position="107"/>
    </location>
</feature>
<feature type="compositionally biased region" description="Low complexity" evidence="7">
    <location>
        <begin position="316"/>
        <end position="325"/>
    </location>
</feature>
<dbReference type="Pfam" id="PF08312">
    <property type="entry name" value="cwf21"/>
    <property type="match status" value="1"/>
</dbReference>
<feature type="region of interest" description="Disordered" evidence="7">
    <location>
        <begin position="1"/>
        <end position="62"/>
    </location>
</feature>
<dbReference type="Gene3D" id="6.10.140.420">
    <property type="match status" value="1"/>
</dbReference>
<evidence type="ECO:0000256" key="4">
    <source>
        <dbReference type="ARBA" id="ARBA00022728"/>
    </source>
</evidence>
<dbReference type="PANTHER" id="PTHR36562">
    <property type="entry name" value="SERINE/ARGININE REPETITIVE MATRIX 2"/>
    <property type="match status" value="1"/>
</dbReference>
<feature type="compositionally biased region" description="Basic and acidic residues" evidence="7">
    <location>
        <begin position="44"/>
        <end position="62"/>
    </location>
</feature>
<dbReference type="Proteomes" id="UP000092583">
    <property type="component" value="Unassembled WGS sequence"/>
</dbReference>
<evidence type="ECO:0000313" key="10">
    <source>
        <dbReference type="Proteomes" id="UP000092583"/>
    </source>
</evidence>
<feature type="compositionally biased region" description="Basic and acidic residues" evidence="7">
    <location>
        <begin position="346"/>
        <end position="355"/>
    </location>
</feature>
<dbReference type="InterPro" id="IPR051372">
    <property type="entry name" value="CWC21"/>
</dbReference>
<keyword evidence="10" id="KW-1185">Reference proteome</keyword>
<dbReference type="AlphaFoldDB" id="A0A1B9IKW7"/>
<evidence type="ECO:0000256" key="7">
    <source>
        <dbReference type="SAM" id="MobiDB-lite"/>
    </source>
</evidence>
<name>A0A1B9IKW7_9TREE</name>
<dbReference type="GO" id="GO:0008380">
    <property type="term" value="P:RNA splicing"/>
    <property type="evidence" value="ECO:0007669"/>
    <property type="project" value="UniProtKB-KW"/>
</dbReference>
<evidence type="ECO:0000256" key="5">
    <source>
        <dbReference type="ARBA" id="ARBA00023187"/>
    </source>
</evidence>
<reference evidence="9 10" key="1">
    <citation type="submission" date="2013-07" db="EMBL/GenBank/DDBJ databases">
        <title>The Genome Sequence of Kwoniella mangroviensis CBS10435.</title>
        <authorList>
            <consortium name="The Broad Institute Genome Sequencing Platform"/>
            <person name="Cuomo C."/>
            <person name="Litvintseva A."/>
            <person name="Chen Y."/>
            <person name="Heitman J."/>
            <person name="Sun S."/>
            <person name="Springer D."/>
            <person name="Dromer F."/>
            <person name="Young S.K."/>
            <person name="Zeng Q."/>
            <person name="Gargeya S."/>
            <person name="Fitzgerald M."/>
            <person name="Abouelleil A."/>
            <person name="Alvarado L."/>
            <person name="Berlin A.M."/>
            <person name="Chapman S.B."/>
            <person name="Dewar J."/>
            <person name="Goldberg J."/>
            <person name="Griggs A."/>
            <person name="Gujja S."/>
            <person name="Hansen M."/>
            <person name="Howarth C."/>
            <person name="Imamovic A."/>
            <person name="Larimer J."/>
            <person name="McCowan C."/>
            <person name="Murphy C."/>
            <person name="Pearson M."/>
            <person name="Priest M."/>
            <person name="Roberts A."/>
            <person name="Saif S."/>
            <person name="Shea T."/>
            <person name="Sykes S."/>
            <person name="Wortman J."/>
            <person name="Nusbaum C."/>
            <person name="Birren B."/>
        </authorList>
    </citation>
    <scope>NUCLEOTIDE SEQUENCE [LARGE SCALE GENOMIC DNA]</scope>
    <source>
        <strain evidence="9 10">CBS 10435</strain>
    </source>
</reference>
<evidence type="ECO:0000256" key="3">
    <source>
        <dbReference type="ARBA" id="ARBA00022664"/>
    </source>
</evidence>
<feature type="compositionally biased region" description="Basic and acidic residues" evidence="7">
    <location>
        <begin position="142"/>
        <end position="234"/>
    </location>
</feature>
<gene>
    <name evidence="9" type="ORF">L486_06798</name>
</gene>
<keyword evidence="5" id="KW-0508">mRNA splicing</keyword>
<feature type="region of interest" description="Disordered" evidence="7">
    <location>
        <begin position="101"/>
        <end position="127"/>
    </location>
</feature>
<dbReference type="GO" id="GO:0006397">
    <property type="term" value="P:mRNA processing"/>
    <property type="evidence" value="ECO:0007669"/>
    <property type="project" value="UniProtKB-KW"/>
</dbReference>
<feature type="compositionally biased region" description="Low complexity" evidence="7">
    <location>
        <begin position="358"/>
        <end position="367"/>
    </location>
</feature>
<dbReference type="PANTHER" id="PTHR36562:SF5">
    <property type="entry name" value="SERINE_ARGININE REPETITIVE MATRIX 2"/>
    <property type="match status" value="1"/>
</dbReference>
<reference evidence="10" key="2">
    <citation type="submission" date="2013-12" db="EMBL/GenBank/DDBJ databases">
        <title>Evolution of pathogenesis and genome organization in the Tremellales.</title>
        <authorList>
            <person name="Cuomo C."/>
            <person name="Litvintseva A."/>
            <person name="Heitman J."/>
            <person name="Chen Y."/>
            <person name="Sun S."/>
            <person name="Springer D."/>
            <person name="Dromer F."/>
            <person name="Young S."/>
            <person name="Zeng Q."/>
            <person name="Chapman S."/>
            <person name="Gujja S."/>
            <person name="Saif S."/>
            <person name="Birren B."/>
        </authorList>
    </citation>
    <scope>NUCLEOTIDE SEQUENCE [LARGE SCALE GENOMIC DNA]</scope>
    <source>
        <strain evidence="10">CBS 10435</strain>
    </source>
</reference>
<sequence>MNGGVGLPTARGSGTNGYVSRNTAHLKIRDGPPSGPYGGSRYGGYDEPKGPPVHRAPDQGILEHERKRRIEVKVMELRDELEEKGLDEDAIDEACGTLRSKLSSANLPGPRSRPTDSHSIAAAKEAEMSRMQRALGVSINHVEGKAFQRETEEERAARLAEKEERERARVEAALQREREAEKRKKEWEEKERLRRREEYKRQQEASKPISRDDSPPRRRRDDSPPPRRERDAFPPRRRYRSPSDSRSPPPARRRRSPSDSRSPPSRRPRSPSDSRSPPPRRRASPSPPPRAARRYSSSPPRGRLSESRSRSPPPRGARSPDSRSVSPPPRRRRYSSDSRSPPPKRARADSEDTRSRSRSVTPRSVRSLTPEPSKKRVEEYSP</sequence>
<keyword evidence="6" id="KW-0539">Nucleus</keyword>
<comment type="subcellular location">
    <subcellularLocation>
        <location evidence="1">Nucleus</location>
    </subcellularLocation>
</comment>
<evidence type="ECO:0000256" key="1">
    <source>
        <dbReference type="ARBA" id="ARBA00004123"/>
    </source>
</evidence>
<dbReference type="CDD" id="cd21372">
    <property type="entry name" value="cwf21_CWC21-like"/>
    <property type="match status" value="1"/>
</dbReference>
<accession>A0A1B9IKW7</accession>